<keyword evidence="2" id="KW-1185">Reference proteome</keyword>
<dbReference type="EMBL" id="CP000673">
    <property type="protein sequence ID" value="EDK34108.1"/>
    <property type="molecule type" value="Genomic_DNA"/>
</dbReference>
<organism evidence="1 2">
    <name type="scientific">Clostridium kluyveri (strain ATCC 8527 / DSM 555 / NBRC 12016 / NCIMB 10680 / K1)</name>
    <dbReference type="NCBI Taxonomy" id="431943"/>
    <lineage>
        <taxon>Bacteria</taxon>
        <taxon>Bacillati</taxon>
        <taxon>Bacillota</taxon>
        <taxon>Clostridia</taxon>
        <taxon>Eubacteriales</taxon>
        <taxon>Clostridiaceae</taxon>
        <taxon>Clostridium</taxon>
    </lineage>
</organism>
<dbReference type="KEGG" id="ckl:CKL_2096"/>
<sequence length="86" mass="10088">MQDRTIQLEYSKDGKPVLKVIAYIFTADFILKGRLRSILKDKRVRFYIGIDALKNMSGIENIDNIMIYNPSLKVLPNKYDKVEFIF</sequence>
<gene>
    <name evidence="1" type="ordered locus">CKL_2096</name>
</gene>
<dbReference type="RefSeq" id="WP_012102434.1">
    <property type="nucleotide sequence ID" value="NC_009706.1"/>
</dbReference>
<name>A5MZ12_CLOK5</name>
<dbReference type="AlphaFoldDB" id="A5MZ12"/>
<evidence type="ECO:0000313" key="2">
    <source>
        <dbReference type="Proteomes" id="UP000002411"/>
    </source>
</evidence>
<proteinExistence type="predicted"/>
<reference evidence="1 2" key="1">
    <citation type="journal article" date="2008" name="Proc. Natl. Acad. Sci. U.S.A.">
        <title>The genome of Clostridium kluyveri, a strict anaerobe with unique metabolic features.</title>
        <authorList>
            <person name="Seedorf H."/>
            <person name="Fricke W.F."/>
            <person name="Veith B."/>
            <person name="Brueggemann H."/>
            <person name="Liesegang H."/>
            <person name="Strittmatter A."/>
            <person name="Miethke M."/>
            <person name="Buckel W."/>
            <person name="Hinderberger J."/>
            <person name="Li F."/>
            <person name="Hagemeier C."/>
            <person name="Thauer R.K."/>
            <person name="Gottschalk G."/>
        </authorList>
    </citation>
    <scope>NUCLEOTIDE SEQUENCE [LARGE SCALE GENOMIC DNA]</scope>
    <source>
        <strain evidence="2">ATCC 8527 / DSM 555 / NCIMB 10680</strain>
    </source>
</reference>
<accession>A5MZ12</accession>
<protein>
    <submittedName>
        <fullName evidence="1">Uncharacterized protein</fullName>
    </submittedName>
</protein>
<dbReference type="Proteomes" id="UP000002411">
    <property type="component" value="Chromosome"/>
</dbReference>
<dbReference type="HOGENOM" id="CLU_2492354_0_0_9"/>
<evidence type="ECO:0000313" key="1">
    <source>
        <dbReference type="EMBL" id="EDK34108.1"/>
    </source>
</evidence>
<dbReference type="STRING" id="431943.CKL_2096"/>